<comment type="caution">
    <text evidence="9">The sequence shown here is derived from an EMBL/GenBank/DDBJ whole genome shotgun (WGS) entry which is preliminary data.</text>
</comment>
<feature type="chain" id="PRO_5006131573" description="J domain-containing protein" evidence="7">
    <location>
        <begin position="25"/>
        <end position="244"/>
    </location>
</feature>
<sequence length="244" mass="26375">MNTIFLGVAALLAFLLMAKSFANANPTLLARGFKQVIGLTLLIFSGFLLMTGRYLVAIPLVVFGLGLLLPKLLQARTGSAAADDDAAEAGRRSSVRTAILDMELDHDSGDLRGRVLAGPFAGRDLAGLTADDLRHLWRDLRSDPESRALLEAYLDRRDPFWREDLNGDTASGHGGAAAAGAMTEQEAYKILGLEPGVGETEIRDAHRRLMKAVHPDHGGSTFLAAKINEAKDRLIGKHRTRSNH</sequence>
<reference evidence="9 10" key="2">
    <citation type="submission" date="2015-10" db="EMBL/GenBank/DDBJ databases">
        <title>Draft Genome Sequence of Prosthecomicrobium hirschii ATCC 27832.</title>
        <authorList>
            <person name="Daniel J."/>
            <person name="Givan S.A."/>
            <person name="Brun Y.V."/>
            <person name="Brown P.J."/>
        </authorList>
    </citation>
    <scope>NUCLEOTIDE SEQUENCE [LARGE SCALE GENOMIC DNA]</scope>
    <source>
        <strain evidence="9 10">16</strain>
    </source>
</reference>
<dbReference type="SUPFAM" id="SSF46565">
    <property type="entry name" value="Chaperone J-domain"/>
    <property type="match status" value="1"/>
</dbReference>
<comment type="subcellular location">
    <subcellularLocation>
        <location evidence="1">Membrane</location>
        <topology evidence="1">Single-pass membrane protein</topology>
    </subcellularLocation>
</comment>
<dbReference type="InterPro" id="IPR036869">
    <property type="entry name" value="J_dom_sf"/>
</dbReference>
<dbReference type="EMBL" id="LJYW01000001">
    <property type="protein sequence ID" value="KPL51083.1"/>
    <property type="molecule type" value="Genomic_DNA"/>
</dbReference>
<dbReference type="PANTHER" id="PTHR12763">
    <property type="match status" value="1"/>
</dbReference>
<proteinExistence type="inferred from homology"/>
<evidence type="ECO:0000256" key="5">
    <source>
        <dbReference type="ARBA" id="ARBA00038105"/>
    </source>
</evidence>
<keyword evidence="10" id="KW-1185">Reference proteome</keyword>
<evidence type="ECO:0000256" key="3">
    <source>
        <dbReference type="ARBA" id="ARBA00022989"/>
    </source>
</evidence>
<name>A0A0P6VJ30_9HYPH</name>
<dbReference type="InterPro" id="IPR001623">
    <property type="entry name" value="DnaJ_domain"/>
</dbReference>
<feature type="transmembrane region" description="Helical" evidence="6">
    <location>
        <begin position="40"/>
        <end position="69"/>
    </location>
</feature>
<dbReference type="STRING" id="665126.ABB55_01650"/>
<evidence type="ECO:0000259" key="8">
    <source>
        <dbReference type="PROSITE" id="PS50076"/>
    </source>
</evidence>
<feature type="signal peptide" evidence="7">
    <location>
        <begin position="1"/>
        <end position="24"/>
    </location>
</feature>
<dbReference type="SMART" id="SM00271">
    <property type="entry name" value="DnaJ"/>
    <property type="match status" value="1"/>
</dbReference>
<dbReference type="RefSeq" id="WP_054357246.1">
    <property type="nucleotide sequence ID" value="NZ_JAPCYQ010000001.1"/>
</dbReference>
<reference evidence="9 10" key="1">
    <citation type="submission" date="2015-09" db="EMBL/GenBank/DDBJ databases">
        <authorList>
            <person name="Jackson K.R."/>
            <person name="Lunt B.L."/>
            <person name="Fisher J.N.B."/>
            <person name="Gardner A.V."/>
            <person name="Bailey M.E."/>
            <person name="Deus L.M."/>
            <person name="Earl A.S."/>
            <person name="Gibby P.D."/>
            <person name="Hartmann K.A."/>
            <person name="Liu J.E."/>
            <person name="Manci A.M."/>
            <person name="Nielsen D.A."/>
            <person name="Solomon M.B."/>
            <person name="Breakwell D.P."/>
            <person name="Burnett S.H."/>
            <person name="Grose J.H."/>
        </authorList>
    </citation>
    <scope>NUCLEOTIDE SEQUENCE [LARGE SCALE GENOMIC DNA]</scope>
    <source>
        <strain evidence="9 10">16</strain>
    </source>
</reference>
<comment type="similarity">
    <text evidence="5">Belongs to the TIM14 family.</text>
</comment>
<evidence type="ECO:0000313" key="9">
    <source>
        <dbReference type="EMBL" id="KPL51083.1"/>
    </source>
</evidence>
<evidence type="ECO:0000313" key="10">
    <source>
        <dbReference type="Proteomes" id="UP000048984"/>
    </source>
</evidence>
<dbReference type="PROSITE" id="PS50076">
    <property type="entry name" value="DNAJ_2"/>
    <property type="match status" value="1"/>
</dbReference>
<dbReference type="Pfam" id="PF00226">
    <property type="entry name" value="DnaJ"/>
    <property type="match status" value="1"/>
</dbReference>
<dbReference type="PANTHER" id="PTHR12763:SF28">
    <property type="entry name" value="GEO10507P1-RELATED"/>
    <property type="match status" value="1"/>
</dbReference>
<evidence type="ECO:0000256" key="6">
    <source>
        <dbReference type="SAM" id="Phobius"/>
    </source>
</evidence>
<dbReference type="CDD" id="cd06257">
    <property type="entry name" value="DnaJ"/>
    <property type="match status" value="1"/>
</dbReference>
<keyword evidence="2 6" id="KW-0812">Transmembrane</keyword>
<evidence type="ECO:0000256" key="2">
    <source>
        <dbReference type="ARBA" id="ARBA00022692"/>
    </source>
</evidence>
<dbReference type="AlphaFoldDB" id="A0A0P6VJ30"/>
<keyword evidence="3 6" id="KW-1133">Transmembrane helix</keyword>
<feature type="domain" description="J" evidence="8">
    <location>
        <begin position="186"/>
        <end position="244"/>
    </location>
</feature>
<evidence type="ECO:0000256" key="4">
    <source>
        <dbReference type="ARBA" id="ARBA00023136"/>
    </source>
</evidence>
<gene>
    <name evidence="9" type="ORF">ABB55_01650</name>
</gene>
<evidence type="ECO:0000256" key="7">
    <source>
        <dbReference type="SAM" id="SignalP"/>
    </source>
</evidence>
<keyword evidence="4 6" id="KW-0472">Membrane</keyword>
<dbReference type="GO" id="GO:0016020">
    <property type="term" value="C:membrane"/>
    <property type="evidence" value="ECO:0007669"/>
    <property type="project" value="UniProtKB-SubCell"/>
</dbReference>
<dbReference type="Gene3D" id="1.10.287.110">
    <property type="entry name" value="DnaJ domain"/>
    <property type="match status" value="1"/>
</dbReference>
<evidence type="ECO:0000256" key="1">
    <source>
        <dbReference type="ARBA" id="ARBA00004167"/>
    </source>
</evidence>
<accession>A0A0P6VJ30</accession>
<keyword evidence="7" id="KW-0732">Signal</keyword>
<protein>
    <recommendedName>
        <fullName evidence="8">J domain-containing protein</fullName>
    </recommendedName>
</protein>
<dbReference type="FunFam" id="1.10.287.110:FF:000001">
    <property type="entry name" value="Import inner membrane translocase subunit tim14"/>
    <property type="match status" value="1"/>
</dbReference>
<organism evidence="9 10">
    <name type="scientific">Prosthecodimorpha hirschii</name>
    <dbReference type="NCBI Taxonomy" id="665126"/>
    <lineage>
        <taxon>Bacteria</taxon>
        <taxon>Pseudomonadati</taxon>
        <taxon>Pseudomonadota</taxon>
        <taxon>Alphaproteobacteria</taxon>
        <taxon>Hyphomicrobiales</taxon>
        <taxon>Ancalomicrobiaceae</taxon>
        <taxon>Prosthecodimorpha</taxon>
    </lineage>
</organism>
<dbReference type="Proteomes" id="UP000048984">
    <property type="component" value="Unassembled WGS sequence"/>
</dbReference>